<evidence type="ECO:0000313" key="10">
    <source>
        <dbReference type="Proteomes" id="UP000250079"/>
    </source>
</evidence>
<comment type="pathway">
    <text evidence="8">Amino-acid biosynthesis; L-arginine biosynthesis; N(2)-acetyl-L-ornithine from L-glutamate: step 1/4.</text>
</comment>
<dbReference type="RefSeq" id="WP_088922137.1">
    <property type="nucleotide sequence ID" value="NZ_CP018632.1"/>
</dbReference>
<dbReference type="InterPro" id="IPR042195">
    <property type="entry name" value="ArgJ_beta_C"/>
</dbReference>
<dbReference type="PANTHER" id="PTHR23100:SF0">
    <property type="entry name" value="ARGININE BIOSYNTHESIS BIFUNCTIONAL PROTEIN ARGJ, MITOCHONDRIAL"/>
    <property type="match status" value="1"/>
</dbReference>
<protein>
    <recommendedName>
        <fullName evidence="8">Arginine biosynthesis bifunctional protein ArgJ</fullName>
    </recommendedName>
    <domain>
        <recommendedName>
            <fullName evidence="8">Glutamate N-acetyltransferase</fullName>
            <ecNumber evidence="8">2.3.1.35</ecNumber>
        </recommendedName>
        <alternativeName>
            <fullName evidence="8">Ornithine acetyltransferase</fullName>
            <shortName evidence="8">OATase</shortName>
        </alternativeName>
        <alternativeName>
            <fullName evidence="8">Ornithine transacetylase</fullName>
        </alternativeName>
    </domain>
    <domain>
        <recommendedName>
            <fullName evidence="8">Amino-acid acetyltransferase</fullName>
            <ecNumber evidence="8">2.3.1.1</ecNumber>
        </recommendedName>
        <alternativeName>
            <fullName evidence="8">N-acetylglutamate synthase</fullName>
            <shortName evidence="8">AGSase</shortName>
        </alternativeName>
    </domain>
    <component>
        <recommendedName>
            <fullName evidence="8">Arginine biosynthesis bifunctional protein ArgJ alpha chain</fullName>
        </recommendedName>
    </component>
    <component>
        <recommendedName>
            <fullName evidence="8">Arginine biosynthesis bifunctional protein ArgJ beta chain</fullName>
        </recommendedName>
    </component>
</protein>
<evidence type="ECO:0000256" key="7">
    <source>
        <dbReference type="ARBA" id="ARBA00023315"/>
    </source>
</evidence>
<dbReference type="Gene3D" id="3.10.20.340">
    <property type="entry name" value="ArgJ beta chain, C-terminal domain"/>
    <property type="match status" value="1"/>
</dbReference>
<dbReference type="PANTHER" id="PTHR23100">
    <property type="entry name" value="ARGININE BIOSYNTHESIS BIFUNCTIONAL PROTEIN ARGJ"/>
    <property type="match status" value="1"/>
</dbReference>
<evidence type="ECO:0000256" key="5">
    <source>
        <dbReference type="ARBA" id="ARBA00022679"/>
    </source>
</evidence>
<feature type="binding site" evidence="8">
    <location>
        <position position="186"/>
    </location>
    <ligand>
        <name>substrate</name>
    </ligand>
</feature>
<dbReference type="Gene3D" id="3.60.70.12">
    <property type="entry name" value="L-amino peptidase D-ALA esterase/amidase"/>
    <property type="match status" value="1"/>
</dbReference>
<dbReference type="EC" id="2.3.1.35" evidence="8"/>
<dbReference type="Proteomes" id="UP000250079">
    <property type="component" value="Chromosome"/>
</dbReference>
<dbReference type="GO" id="GO:0004358">
    <property type="term" value="F:L-glutamate N-acetyltransferase activity, acting on acetyl-L-ornithine as donor"/>
    <property type="evidence" value="ECO:0007669"/>
    <property type="project" value="UniProtKB-UniRule"/>
</dbReference>
<feature type="binding site" evidence="8">
    <location>
        <position position="281"/>
    </location>
    <ligand>
        <name>substrate</name>
    </ligand>
</feature>
<dbReference type="AlphaFoldDB" id="A0A2Z2P5B5"/>
<keyword evidence="6 8" id="KW-0068">Autocatalytic cleavage</keyword>
<evidence type="ECO:0000256" key="8">
    <source>
        <dbReference type="HAMAP-Rule" id="MF_01106"/>
    </source>
</evidence>
<dbReference type="GO" id="GO:0005737">
    <property type="term" value="C:cytoplasm"/>
    <property type="evidence" value="ECO:0007669"/>
    <property type="project" value="UniProtKB-SubCell"/>
</dbReference>
<evidence type="ECO:0000256" key="1">
    <source>
        <dbReference type="ARBA" id="ARBA00006774"/>
    </source>
</evidence>
<comment type="subunit">
    <text evidence="2 8">Heterotetramer of two alpha and two beta chains.</text>
</comment>
<proteinExistence type="inferred from homology"/>
<dbReference type="OrthoDB" id="9804242at2"/>
<feature type="site" description="Involved in the stabilization of negative charge on the oxyanion by the formation of the oxyanion hole" evidence="8">
    <location>
        <position position="117"/>
    </location>
</feature>
<feature type="binding site" evidence="8">
    <location>
        <position position="410"/>
    </location>
    <ligand>
        <name>substrate</name>
    </ligand>
</feature>
<dbReference type="InterPro" id="IPR002813">
    <property type="entry name" value="Arg_biosynth_ArgJ"/>
</dbReference>
<feature type="site" description="Cleavage; by autolysis" evidence="8">
    <location>
        <begin position="196"/>
        <end position="197"/>
    </location>
</feature>
<feature type="chain" id="PRO_5023255999" description="Arginine biosynthesis bifunctional protein ArgJ beta chain" evidence="8">
    <location>
        <begin position="197"/>
        <end position="410"/>
    </location>
</feature>
<accession>A0A2Z2P5B5</accession>
<dbReference type="FunFam" id="3.60.70.12:FF:000001">
    <property type="entry name" value="Arginine biosynthesis bifunctional protein ArgJ, chloroplastic"/>
    <property type="match status" value="1"/>
</dbReference>
<dbReference type="GO" id="GO:0006592">
    <property type="term" value="P:ornithine biosynthetic process"/>
    <property type="evidence" value="ECO:0007669"/>
    <property type="project" value="TreeGrafter"/>
</dbReference>
<evidence type="ECO:0000256" key="3">
    <source>
        <dbReference type="ARBA" id="ARBA00022571"/>
    </source>
</evidence>
<comment type="pathway">
    <text evidence="8">Amino-acid biosynthesis; L-arginine biosynthesis; L-ornithine and N-acetyl-L-glutamate from L-glutamate and N(2)-acetyl-L-ornithine (cyclic): step 1/1.</text>
</comment>
<comment type="similarity">
    <text evidence="1 8">Belongs to the ArgJ family.</text>
</comment>
<dbReference type="NCBIfam" id="NF003802">
    <property type="entry name" value="PRK05388.1"/>
    <property type="match status" value="1"/>
</dbReference>
<evidence type="ECO:0000256" key="6">
    <source>
        <dbReference type="ARBA" id="ARBA00022813"/>
    </source>
</evidence>
<comment type="subcellular location">
    <subcellularLocation>
        <location evidence="8">Cytoplasm</location>
    </subcellularLocation>
</comment>
<dbReference type="EC" id="2.3.1.1" evidence="8"/>
<dbReference type="SUPFAM" id="SSF56266">
    <property type="entry name" value="DmpA/ArgJ-like"/>
    <property type="match status" value="1"/>
</dbReference>
<feature type="binding site" evidence="8">
    <location>
        <position position="405"/>
    </location>
    <ligand>
        <name>substrate</name>
    </ligand>
</feature>
<feature type="binding site" evidence="8">
    <location>
        <position position="197"/>
    </location>
    <ligand>
        <name>substrate</name>
    </ligand>
</feature>
<dbReference type="HAMAP" id="MF_01106">
    <property type="entry name" value="ArgJ"/>
    <property type="match status" value="1"/>
</dbReference>
<gene>
    <name evidence="8 9" type="primary">argJ</name>
    <name evidence="9" type="ORF">IMCC3135_29130</name>
</gene>
<dbReference type="Pfam" id="PF01960">
    <property type="entry name" value="ArgJ"/>
    <property type="match status" value="1"/>
</dbReference>
<keyword evidence="4 8" id="KW-0028">Amino-acid biosynthesis</keyword>
<dbReference type="InterPro" id="IPR016117">
    <property type="entry name" value="ArgJ-like_dom_sf"/>
</dbReference>
<reference evidence="9 10" key="1">
    <citation type="submission" date="2016-12" db="EMBL/GenBank/DDBJ databases">
        <authorList>
            <person name="Song W.-J."/>
            <person name="Kurnit D.M."/>
        </authorList>
    </citation>
    <scope>NUCLEOTIDE SEQUENCE [LARGE SCALE GENOMIC DNA]</scope>
    <source>
        <strain evidence="9 10">IMCC3135</strain>
    </source>
</reference>
<dbReference type="EMBL" id="CP018632">
    <property type="protein sequence ID" value="ASJ75877.1"/>
    <property type="molecule type" value="Genomic_DNA"/>
</dbReference>
<dbReference type="CDD" id="cd02152">
    <property type="entry name" value="OAT"/>
    <property type="match status" value="1"/>
</dbReference>
<sequence length="410" mass="42485">MPVNLNLPSAMPVRGAVLTTLVAGLKSSGTADMVVAQLAETARTAAVFTQNAFCAAPVTIGKEHLLANKGHVRALLINSGNANAGTGQPGIDMARGHCQALAAALEIPEESVLPFSTGVIGQLLPDAIMRNGIEKAAQTIASAPESEISQWTDASRGIMTTDTQPKLTSQTVLINGQSVTITGMSKGAGMIQPNMATMLSYVFTDATIDVADLNTALHDAVDVSFNAITVDSDTSTNDACVLVATGVGEALDVSHAQWPDFMHALRRVCMDLAQAIIRDAEGATKFITVKVTGGKNTVECKQVGYSIANSPLVKTAMFASDANVGRLLMAIGKAGVDALDASKVTVSLGDVVAFSNAGIAEGYTEERGAAVLAKAEIDVIVDLARGDAAASIYTCDLSHDYVSINADYRS</sequence>
<keyword evidence="3 8" id="KW-0055">Arginine biosynthesis</keyword>
<evidence type="ECO:0000256" key="2">
    <source>
        <dbReference type="ARBA" id="ARBA00011475"/>
    </source>
</evidence>
<dbReference type="GO" id="GO:0004042">
    <property type="term" value="F:L-glutamate N-acetyltransferase activity"/>
    <property type="evidence" value="ECO:0007669"/>
    <property type="project" value="UniProtKB-UniRule"/>
</dbReference>
<evidence type="ECO:0000313" key="9">
    <source>
        <dbReference type="EMBL" id="ASJ75877.1"/>
    </source>
</evidence>
<dbReference type="KEGG" id="gai:IMCC3135_29130"/>
<evidence type="ECO:0000256" key="4">
    <source>
        <dbReference type="ARBA" id="ARBA00022605"/>
    </source>
</evidence>
<keyword evidence="8" id="KW-0511">Multifunctional enzyme</keyword>
<feature type="binding site" evidence="8">
    <location>
        <position position="160"/>
    </location>
    <ligand>
        <name>substrate</name>
    </ligand>
</feature>
<dbReference type="NCBIfam" id="TIGR00120">
    <property type="entry name" value="ArgJ"/>
    <property type="match status" value="1"/>
</dbReference>
<dbReference type="UniPathway" id="UPA00068">
    <property type="reaction ID" value="UER00106"/>
</dbReference>
<keyword evidence="7 8" id="KW-0012">Acyltransferase</keyword>
<dbReference type="GO" id="GO:0006526">
    <property type="term" value="P:L-arginine biosynthetic process"/>
    <property type="evidence" value="ECO:0007669"/>
    <property type="project" value="UniProtKB-UniRule"/>
</dbReference>
<name>A0A2Z2P5B5_9GAMM</name>
<comment type="catalytic activity">
    <reaction evidence="8">
        <text>N(2)-acetyl-L-ornithine + L-glutamate = N-acetyl-L-glutamate + L-ornithine</text>
        <dbReference type="Rhea" id="RHEA:15349"/>
        <dbReference type="ChEBI" id="CHEBI:29985"/>
        <dbReference type="ChEBI" id="CHEBI:44337"/>
        <dbReference type="ChEBI" id="CHEBI:46911"/>
        <dbReference type="ChEBI" id="CHEBI:57805"/>
        <dbReference type="EC" id="2.3.1.35"/>
    </reaction>
</comment>
<keyword evidence="10" id="KW-1185">Reference proteome</keyword>
<keyword evidence="5 8" id="KW-0808">Transferase</keyword>
<feature type="active site" description="Nucleophile" evidence="8">
    <location>
        <position position="197"/>
    </location>
</feature>
<organism evidence="9 10">
    <name type="scientific">Granulosicoccus antarcticus IMCC3135</name>
    <dbReference type="NCBI Taxonomy" id="1192854"/>
    <lineage>
        <taxon>Bacteria</taxon>
        <taxon>Pseudomonadati</taxon>
        <taxon>Pseudomonadota</taxon>
        <taxon>Gammaproteobacteria</taxon>
        <taxon>Chromatiales</taxon>
        <taxon>Granulosicoccaceae</taxon>
        <taxon>Granulosicoccus</taxon>
    </lineage>
</organism>
<comment type="catalytic activity">
    <reaction evidence="8">
        <text>L-glutamate + acetyl-CoA = N-acetyl-L-glutamate + CoA + H(+)</text>
        <dbReference type="Rhea" id="RHEA:24292"/>
        <dbReference type="ChEBI" id="CHEBI:15378"/>
        <dbReference type="ChEBI" id="CHEBI:29985"/>
        <dbReference type="ChEBI" id="CHEBI:44337"/>
        <dbReference type="ChEBI" id="CHEBI:57287"/>
        <dbReference type="ChEBI" id="CHEBI:57288"/>
        <dbReference type="EC" id="2.3.1.1"/>
    </reaction>
</comment>
<feature type="site" description="Involved in the stabilization of negative charge on the oxyanion by the formation of the oxyanion hole" evidence="8">
    <location>
        <position position="118"/>
    </location>
</feature>
<feature type="chain" id="PRO_5023256000" description="Arginine biosynthesis bifunctional protein ArgJ alpha chain" evidence="8">
    <location>
        <begin position="1"/>
        <end position="196"/>
    </location>
</feature>
<comment type="function">
    <text evidence="8">Catalyzes two activities which are involved in the cyclic version of arginine biosynthesis: the synthesis of N-acetylglutamate from glutamate and acetyl-CoA as the acetyl donor, and of ornithine by transacetylation between N(2)-acetylornithine and glutamate.</text>
</comment>
<keyword evidence="8" id="KW-0963">Cytoplasm</keyword>